<evidence type="ECO:0000313" key="17">
    <source>
        <dbReference type="Proteomes" id="UP000193387"/>
    </source>
</evidence>
<protein>
    <recommendedName>
        <fullName evidence="2">non-specific serine/threonine protein kinase</fullName>
        <ecNumber evidence="2">2.7.11.1</ecNumber>
    </recommendedName>
</protein>
<feature type="transmembrane region" description="Helical" evidence="14">
    <location>
        <begin position="373"/>
        <end position="394"/>
    </location>
</feature>
<evidence type="ECO:0000256" key="11">
    <source>
        <dbReference type="ARBA" id="ARBA00023136"/>
    </source>
</evidence>
<evidence type="ECO:0000256" key="2">
    <source>
        <dbReference type="ARBA" id="ARBA00012513"/>
    </source>
</evidence>
<evidence type="ECO:0000256" key="13">
    <source>
        <dbReference type="SAM" id="MobiDB-lite"/>
    </source>
</evidence>
<dbReference type="Proteomes" id="UP000193387">
    <property type="component" value="Unassembled WGS sequence"/>
</dbReference>
<dbReference type="EC" id="2.7.11.1" evidence="2"/>
<feature type="region of interest" description="Disordered" evidence="13">
    <location>
        <begin position="344"/>
        <end position="367"/>
    </location>
</feature>
<reference evidence="16 17" key="1">
    <citation type="submission" date="2016-01" db="EMBL/GenBank/DDBJ databases">
        <title>The new phylogeny of the genus Mycobacterium.</title>
        <authorList>
            <person name="Tarcisio F."/>
            <person name="Conor M."/>
            <person name="Antonella G."/>
            <person name="Elisabetta G."/>
            <person name="Giulia F.S."/>
            <person name="Sara T."/>
            <person name="Anna F."/>
            <person name="Clotilde B."/>
            <person name="Roberto B."/>
            <person name="Veronica D.S."/>
            <person name="Fabio R."/>
            <person name="Monica P."/>
            <person name="Olivier J."/>
            <person name="Enrico T."/>
            <person name="Nicola S."/>
        </authorList>
    </citation>
    <scope>NUCLEOTIDE SEQUENCE [LARGE SCALE GENOMIC DNA]</scope>
    <source>
        <strain evidence="16 17">DSM 44616</strain>
    </source>
</reference>
<keyword evidence="4 16" id="KW-0723">Serine/threonine-protein kinase</keyword>
<dbReference type="Pfam" id="PF00069">
    <property type="entry name" value="Pkinase"/>
    <property type="match status" value="1"/>
</dbReference>
<gene>
    <name evidence="16" type="ORF">AWC23_18470</name>
</gene>
<dbReference type="SUPFAM" id="SSF56112">
    <property type="entry name" value="Protein kinase-like (PK-like)"/>
    <property type="match status" value="1"/>
</dbReference>
<proteinExistence type="predicted"/>
<keyword evidence="5" id="KW-0808">Transferase</keyword>
<comment type="subcellular location">
    <subcellularLocation>
        <location evidence="1">Cell membrane</location>
        <topology evidence="1">Single-pass membrane protein</topology>
    </subcellularLocation>
</comment>
<dbReference type="PROSITE" id="PS50011">
    <property type="entry name" value="PROTEIN_KINASE_DOM"/>
    <property type="match status" value="1"/>
</dbReference>
<feature type="domain" description="Protein kinase" evidence="15">
    <location>
        <begin position="17"/>
        <end position="276"/>
    </location>
</feature>
<evidence type="ECO:0000313" key="16">
    <source>
        <dbReference type="EMBL" id="ORW70160.1"/>
    </source>
</evidence>
<dbReference type="Pfam" id="PF13462">
    <property type="entry name" value="Thioredoxin_4"/>
    <property type="match status" value="1"/>
</dbReference>
<keyword evidence="10 14" id="KW-1133">Transmembrane helix</keyword>
<keyword evidence="6 14" id="KW-0812">Transmembrane</keyword>
<evidence type="ECO:0000256" key="6">
    <source>
        <dbReference type="ARBA" id="ARBA00022692"/>
    </source>
</evidence>
<organism evidence="16 17">
    <name type="scientific">Mycobacterium saskatchewanense</name>
    <dbReference type="NCBI Taxonomy" id="220927"/>
    <lineage>
        <taxon>Bacteria</taxon>
        <taxon>Bacillati</taxon>
        <taxon>Actinomycetota</taxon>
        <taxon>Actinomycetes</taxon>
        <taxon>Mycobacteriales</taxon>
        <taxon>Mycobacteriaceae</taxon>
        <taxon>Mycobacterium</taxon>
        <taxon>Mycobacterium simiae complex</taxon>
    </lineage>
</organism>
<keyword evidence="9 12" id="KW-0067">ATP-binding</keyword>
<dbReference type="GO" id="GO:0004674">
    <property type="term" value="F:protein serine/threonine kinase activity"/>
    <property type="evidence" value="ECO:0007669"/>
    <property type="project" value="UniProtKB-KW"/>
</dbReference>
<keyword evidence="7 12" id="KW-0547">Nucleotide-binding</keyword>
<dbReference type="FunFam" id="1.10.510.10:FF:000021">
    <property type="entry name" value="Serine/threonine protein kinase"/>
    <property type="match status" value="1"/>
</dbReference>
<comment type="caution">
    <text evidence="16">The sequence shown here is derived from an EMBL/GenBank/DDBJ whole genome shotgun (WGS) entry which is preliminary data.</text>
</comment>
<evidence type="ECO:0000256" key="9">
    <source>
        <dbReference type="ARBA" id="ARBA00022840"/>
    </source>
</evidence>
<feature type="compositionally biased region" description="Low complexity" evidence="13">
    <location>
        <begin position="344"/>
        <end position="357"/>
    </location>
</feature>
<dbReference type="SMART" id="SM00220">
    <property type="entry name" value="S_TKc"/>
    <property type="match status" value="1"/>
</dbReference>
<dbReference type="SUPFAM" id="SSF52833">
    <property type="entry name" value="Thioredoxin-like"/>
    <property type="match status" value="1"/>
</dbReference>
<evidence type="ECO:0000256" key="7">
    <source>
        <dbReference type="ARBA" id="ARBA00022741"/>
    </source>
</evidence>
<dbReference type="GO" id="GO:0005886">
    <property type="term" value="C:plasma membrane"/>
    <property type="evidence" value="ECO:0007669"/>
    <property type="project" value="UniProtKB-SubCell"/>
</dbReference>
<dbReference type="InterPro" id="IPR000719">
    <property type="entry name" value="Prot_kinase_dom"/>
</dbReference>
<keyword evidence="3" id="KW-1003">Cell membrane</keyword>
<dbReference type="RefSeq" id="WP_085256826.1">
    <property type="nucleotide sequence ID" value="NZ_AP022573.1"/>
</dbReference>
<dbReference type="Gene3D" id="1.10.510.10">
    <property type="entry name" value="Transferase(Phosphotransferase) domain 1"/>
    <property type="match status" value="1"/>
</dbReference>
<name>A0AAJ3NNF7_9MYCO</name>
<dbReference type="CDD" id="cd14014">
    <property type="entry name" value="STKc_PknB_like"/>
    <property type="match status" value="1"/>
</dbReference>
<dbReference type="Gene3D" id="3.40.30.10">
    <property type="entry name" value="Glutaredoxin"/>
    <property type="match status" value="1"/>
</dbReference>
<keyword evidence="8 16" id="KW-0418">Kinase</keyword>
<dbReference type="PANTHER" id="PTHR43289:SF6">
    <property type="entry name" value="SERINE_THREONINE-PROTEIN KINASE NEKL-3"/>
    <property type="match status" value="1"/>
</dbReference>
<evidence type="ECO:0000256" key="10">
    <source>
        <dbReference type="ARBA" id="ARBA00022989"/>
    </source>
</evidence>
<dbReference type="Gene3D" id="3.30.200.20">
    <property type="entry name" value="Phosphorylase Kinase, domain 1"/>
    <property type="match status" value="1"/>
</dbReference>
<evidence type="ECO:0000256" key="4">
    <source>
        <dbReference type="ARBA" id="ARBA00022527"/>
    </source>
</evidence>
<dbReference type="FunFam" id="3.30.200.20:FF:000348">
    <property type="entry name" value="Serine/threonine protein kinase"/>
    <property type="match status" value="1"/>
</dbReference>
<keyword evidence="11 14" id="KW-0472">Membrane</keyword>
<dbReference type="EMBL" id="LQPR01000041">
    <property type="protein sequence ID" value="ORW70160.1"/>
    <property type="molecule type" value="Genomic_DNA"/>
</dbReference>
<keyword evidence="17" id="KW-1185">Reference proteome</keyword>
<evidence type="ECO:0000256" key="8">
    <source>
        <dbReference type="ARBA" id="ARBA00022777"/>
    </source>
</evidence>
<evidence type="ECO:0000256" key="3">
    <source>
        <dbReference type="ARBA" id="ARBA00022475"/>
    </source>
</evidence>
<dbReference type="PROSITE" id="PS00107">
    <property type="entry name" value="PROTEIN_KINASE_ATP"/>
    <property type="match status" value="1"/>
</dbReference>
<dbReference type="InterPro" id="IPR036249">
    <property type="entry name" value="Thioredoxin-like_sf"/>
</dbReference>
<feature type="binding site" evidence="12">
    <location>
        <position position="46"/>
    </location>
    <ligand>
        <name>ATP</name>
        <dbReference type="ChEBI" id="CHEBI:30616"/>
    </ligand>
</feature>
<dbReference type="InterPro" id="IPR011009">
    <property type="entry name" value="Kinase-like_dom_sf"/>
</dbReference>
<dbReference type="GO" id="GO:0005524">
    <property type="term" value="F:ATP binding"/>
    <property type="evidence" value="ECO:0007669"/>
    <property type="project" value="UniProtKB-UniRule"/>
</dbReference>
<accession>A0AAJ3NNF7</accession>
<dbReference type="InterPro" id="IPR008271">
    <property type="entry name" value="Ser/Thr_kinase_AS"/>
</dbReference>
<dbReference type="GO" id="GO:0080090">
    <property type="term" value="P:regulation of primary metabolic process"/>
    <property type="evidence" value="ECO:0007669"/>
    <property type="project" value="UniProtKB-ARBA"/>
</dbReference>
<evidence type="ECO:0000259" key="15">
    <source>
        <dbReference type="PROSITE" id="PS50011"/>
    </source>
</evidence>
<dbReference type="InterPro" id="IPR012336">
    <property type="entry name" value="Thioredoxin-like_fold"/>
</dbReference>
<dbReference type="PROSITE" id="PS00108">
    <property type="entry name" value="PROTEIN_KINASE_ST"/>
    <property type="match status" value="1"/>
</dbReference>
<dbReference type="PANTHER" id="PTHR43289">
    <property type="entry name" value="MITOGEN-ACTIVATED PROTEIN KINASE KINASE KINASE 20-RELATED"/>
    <property type="match status" value="1"/>
</dbReference>
<evidence type="ECO:0000256" key="1">
    <source>
        <dbReference type="ARBA" id="ARBA00004162"/>
    </source>
</evidence>
<sequence>MGDTTAGPREGSQFGPYLLRRLVGRGGMGDVYEAEDTVRERIVALKLMSPTLSNDPVFRSRMQREARTAGRLHEPHVVPIHDFGEIDGQLYVDMRLIDGKDLAGTLKRYGPLSPPRAVAIVRQIGSALDAAHAAGVLHRDVKPENILVSKDDFAYLVDFGIASATSDEKLTQFGTTVGTVKYMAPERFREAEVSHRADIYALACVLYECLTGSPPYSGDQFSVMGGHLNEPIPRPSAARPSIPAAFDGVIARGMAKDPADRYATCGDLSAAAYAALASPDQDRATDILQRSQVAGLPAALAGQPPGGFAAVPPALAAHAPPSVQSWPAPPLGSGVPAHQPTGWAGPTGWATGDAGSAGPPPWGQPPPRRRSPWLWVGIAATAMVAVVGLVLALVRPWQSDSAETTPASPPPPPDAVALRVLDDGVYVGSSAASTTIDIFNEPICPPCGSFIRSNSADIDTAVNNKKLAVRYHLLDFLDDKSHSKTYSTRAVAASYCVAAQNDPKLYAGFYSGLFASSFQPQEGAAEDRTDGELAQLAKTVGVDPGVITCIKSGDDVGTAKAKAANGYTTLSGLNANATPFVWDGTSAVNYQDATWLTKLVG</sequence>
<dbReference type="InterPro" id="IPR017441">
    <property type="entry name" value="Protein_kinase_ATP_BS"/>
</dbReference>
<evidence type="ECO:0000256" key="12">
    <source>
        <dbReference type="PROSITE-ProRule" id="PRU10141"/>
    </source>
</evidence>
<dbReference type="AlphaFoldDB" id="A0AAJ3NNF7"/>
<evidence type="ECO:0000256" key="5">
    <source>
        <dbReference type="ARBA" id="ARBA00022679"/>
    </source>
</evidence>
<evidence type="ECO:0000256" key="14">
    <source>
        <dbReference type="SAM" id="Phobius"/>
    </source>
</evidence>